<name>A0A845EVG8_9BACL</name>
<dbReference type="RefSeq" id="WP_160917944.1">
    <property type="nucleotide sequence ID" value="NZ_WMEY01000001.1"/>
</dbReference>
<evidence type="ECO:0000256" key="4">
    <source>
        <dbReference type="ARBA" id="ARBA00022729"/>
    </source>
</evidence>
<dbReference type="InterPro" id="IPR031811">
    <property type="entry name" value="ALGX/ALGJ_SGNH-like"/>
</dbReference>
<gene>
    <name evidence="9" type="ORF">GLW07_01635</name>
</gene>
<comment type="pathway">
    <text evidence="2">Glycan biosynthesis; alginate biosynthesis.</text>
</comment>
<comment type="subcellular location">
    <subcellularLocation>
        <location evidence="1">Periplasm</location>
    </subcellularLocation>
</comment>
<dbReference type="Proteomes" id="UP000447833">
    <property type="component" value="Unassembled WGS sequence"/>
</dbReference>
<dbReference type="AlphaFoldDB" id="A0A845EVG8"/>
<comment type="caution">
    <text evidence="9">The sequence shown here is derived from an EMBL/GenBank/DDBJ whole genome shotgun (WGS) entry which is preliminary data.</text>
</comment>
<feature type="transmembrane region" description="Helical" evidence="7">
    <location>
        <begin position="12"/>
        <end position="30"/>
    </location>
</feature>
<keyword evidence="7" id="KW-0472">Membrane</keyword>
<dbReference type="UniPathway" id="UPA00286"/>
<dbReference type="GO" id="GO:0016740">
    <property type="term" value="F:transferase activity"/>
    <property type="evidence" value="ECO:0007669"/>
    <property type="project" value="UniProtKB-KW"/>
</dbReference>
<evidence type="ECO:0000313" key="9">
    <source>
        <dbReference type="EMBL" id="MYL62048.1"/>
    </source>
</evidence>
<keyword evidence="7" id="KW-0812">Transmembrane</keyword>
<dbReference type="EMBL" id="WMEY01000001">
    <property type="protein sequence ID" value="MYL62048.1"/>
    <property type="molecule type" value="Genomic_DNA"/>
</dbReference>
<dbReference type="Pfam" id="PF16822">
    <property type="entry name" value="ALGX"/>
    <property type="match status" value="1"/>
</dbReference>
<evidence type="ECO:0000256" key="3">
    <source>
        <dbReference type="ARBA" id="ARBA00022679"/>
    </source>
</evidence>
<evidence type="ECO:0000256" key="6">
    <source>
        <dbReference type="ARBA" id="ARBA00022841"/>
    </source>
</evidence>
<organism evidence="9 10">
    <name type="scientific">Guptibacillus hwajinpoensis</name>
    <dbReference type="NCBI Taxonomy" id="208199"/>
    <lineage>
        <taxon>Bacteria</taxon>
        <taxon>Bacillati</taxon>
        <taxon>Bacillota</taxon>
        <taxon>Bacilli</taxon>
        <taxon>Bacillales</taxon>
        <taxon>Guptibacillaceae</taxon>
        <taxon>Guptibacillus</taxon>
    </lineage>
</organism>
<sequence>MIRQIEKARKWILIILFFAFIFTVFFYLTASADIEVSDVEKRELAQNPDLSIENVSSGEYMDDFESYFLDQFPGRNIWLKSYLQYQQMTNKTYIFDYYVSDANWIIPKPSYSEPSSHIDDAVKNLNEFASTMKSEGKEVHFASLPHKVNTIDILPSYIEEGKGIEKKDYFFSKFDHENIPMVDVGKEFKEEYTDEELKERYFKTDHHWNMYGAFEGYQKVASLLSNNSAYYTPINEDESDYELTCQNDKQFIGSYNNQLYLTVDATGEKICHMLPKDDLFDRYQITWNGKDRSFKQVYGTDIFRDNNPVDFGGLYMNNTAEIKIENPAVKEESRLLILKDSYANPIAFHVAQHFSDTTVYDIRYNDDQILTEYIADKDFDVVLFLYNDAMLQGESFRFSTPMKEETK</sequence>
<protein>
    <recommendedName>
        <fullName evidence="8">AlgX/AlgJ SGNH hydrolase-like domain-containing protein</fullName>
    </recommendedName>
</protein>
<evidence type="ECO:0000256" key="5">
    <source>
        <dbReference type="ARBA" id="ARBA00022764"/>
    </source>
</evidence>
<evidence type="ECO:0000256" key="2">
    <source>
        <dbReference type="ARBA" id="ARBA00005182"/>
    </source>
</evidence>
<keyword evidence="6" id="KW-0016">Alginate biosynthesis</keyword>
<evidence type="ECO:0000313" key="10">
    <source>
        <dbReference type="Proteomes" id="UP000447833"/>
    </source>
</evidence>
<keyword evidence="5" id="KW-0574">Periplasm</keyword>
<keyword evidence="3" id="KW-0808">Transferase</keyword>
<evidence type="ECO:0000259" key="8">
    <source>
        <dbReference type="Pfam" id="PF16822"/>
    </source>
</evidence>
<keyword evidence="7" id="KW-1133">Transmembrane helix</keyword>
<dbReference type="GO" id="GO:0042597">
    <property type="term" value="C:periplasmic space"/>
    <property type="evidence" value="ECO:0007669"/>
    <property type="project" value="UniProtKB-SubCell"/>
</dbReference>
<accession>A0A845EVG8</accession>
<dbReference type="GO" id="GO:0042121">
    <property type="term" value="P:alginic acid biosynthetic process"/>
    <property type="evidence" value="ECO:0007669"/>
    <property type="project" value="UniProtKB-UniPathway"/>
</dbReference>
<proteinExistence type="predicted"/>
<keyword evidence="4" id="KW-0732">Signal</keyword>
<feature type="domain" description="AlgX/AlgJ SGNH hydrolase-like" evidence="8">
    <location>
        <begin position="115"/>
        <end position="262"/>
    </location>
</feature>
<reference evidence="9 10" key="1">
    <citation type="submission" date="2019-11" db="EMBL/GenBank/DDBJ databases">
        <title>Genome sequences of 17 halophilic strains isolated from different environments.</title>
        <authorList>
            <person name="Furrow R.E."/>
        </authorList>
    </citation>
    <scope>NUCLEOTIDE SEQUENCE [LARGE SCALE GENOMIC DNA]</scope>
    <source>
        <strain evidence="9 10">22506_14_FS</strain>
    </source>
</reference>
<evidence type="ECO:0000256" key="1">
    <source>
        <dbReference type="ARBA" id="ARBA00004418"/>
    </source>
</evidence>
<evidence type="ECO:0000256" key="7">
    <source>
        <dbReference type="SAM" id="Phobius"/>
    </source>
</evidence>